<reference evidence="1 2" key="1">
    <citation type="submission" date="2021-06" db="EMBL/GenBank/DDBJ databases">
        <title>Caerostris extrusa draft genome.</title>
        <authorList>
            <person name="Kono N."/>
            <person name="Arakawa K."/>
        </authorList>
    </citation>
    <scope>NUCLEOTIDE SEQUENCE [LARGE SCALE GENOMIC DNA]</scope>
</reference>
<name>A0AAV4QDE6_CAEEX</name>
<keyword evidence="2" id="KW-1185">Reference proteome</keyword>
<protein>
    <submittedName>
        <fullName evidence="1">Uncharacterized protein</fullName>
    </submittedName>
</protein>
<evidence type="ECO:0000313" key="1">
    <source>
        <dbReference type="EMBL" id="GIY06257.1"/>
    </source>
</evidence>
<comment type="caution">
    <text evidence="1">The sequence shown here is derived from an EMBL/GenBank/DDBJ whole genome shotgun (WGS) entry which is preliminary data.</text>
</comment>
<dbReference type="Proteomes" id="UP001054945">
    <property type="component" value="Unassembled WGS sequence"/>
</dbReference>
<proteinExistence type="predicted"/>
<dbReference type="EMBL" id="BPLR01005941">
    <property type="protein sequence ID" value="GIY06257.1"/>
    <property type="molecule type" value="Genomic_DNA"/>
</dbReference>
<accession>A0AAV4QDE6</accession>
<organism evidence="1 2">
    <name type="scientific">Caerostris extrusa</name>
    <name type="common">Bark spider</name>
    <name type="synonym">Caerostris bankana</name>
    <dbReference type="NCBI Taxonomy" id="172846"/>
    <lineage>
        <taxon>Eukaryota</taxon>
        <taxon>Metazoa</taxon>
        <taxon>Ecdysozoa</taxon>
        <taxon>Arthropoda</taxon>
        <taxon>Chelicerata</taxon>
        <taxon>Arachnida</taxon>
        <taxon>Araneae</taxon>
        <taxon>Araneomorphae</taxon>
        <taxon>Entelegynae</taxon>
        <taxon>Araneoidea</taxon>
        <taxon>Araneidae</taxon>
        <taxon>Caerostris</taxon>
    </lineage>
</organism>
<sequence length="107" mass="11877">MTAEVCPRECSSAIKGCLSFIMARWDVLQSSFPDVNYSVHDDFSLRIGKFFLLQTAETCPPMNAQRVKGSPIHLIAGDRPPSTQSILSASVIRILGGQRRQRREEPG</sequence>
<dbReference type="AlphaFoldDB" id="A0AAV4QDE6"/>
<gene>
    <name evidence="1" type="ORF">CEXT_544261</name>
</gene>
<evidence type="ECO:0000313" key="2">
    <source>
        <dbReference type="Proteomes" id="UP001054945"/>
    </source>
</evidence>